<protein>
    <submittedName>
        <fullName evidence="1">Uncharacterized protein</fullName>
    </submittedName>
</protein>
<name>A0A6A5K3M2_9PLEO</name>
<proteinExistence type="predicted"/>
<organism evidence="1 2">
    <name type="scientific">Decorospora gaudefroyi</name>
    <dbReference type="NCBI Taxonomy" id="184978"/>
    <lineage>
        <taxon>Eukaryota</taxon>
        <taxon>Fungi</taxon>
        <taxon>Dikarya</taxon>
        <taxon>Ascomycota</taxon>
        <taxon>Pezizomycotina</taxon>
        <taxon>Dothideomycetes</taxon>
        <taxon>Pleosporomycetidae</taxon>
        <taxon>Pleosporales</taxon>
        <taxon>Pleosporineae</taxon>
        <taxon>Pleosporaceae</taxon>
        <taxon>Decorospora</taxon>
    </lineage>
</organism>
<evidence type="ECO:0000313" key="1">
    <source>
        <dbReference type="EMBL" id="KAF1831659.1"/>
    </source>
</evidence>
<sequence>MSSCYSQEGLSTSRAGFAKHFFWTLPYALGLYLRRPQCTYMGVMPAPYPFNLLGYRRNRLHHSKFLIHFTLHFLHHARSRLPSHSPRHEHYWLVSRRQKNSPKAFCITRPGERPLRAIRSTTSECYAQCSGQVGERYIGLLEQRQNDVKVGRPRRFG</sequence>
<dbReference type="EMBL" id="ML975357">
    <property type="protein sequence ID" value="KAF1831659.1"/>
    <property type="molecule type" value="Genomic_DNA"/>
</dbReference>
<gene>
    <name evidence="1" type="ORF">BDW02DRAFT_40193</name>
</gene>
<evidence type="ECO:0000313" key="2">
    <source>
        <dbReference type="Proteomes" id="UP000800040"/>
    </source>
</evidence>
<dbReference type="Proteomes" id="UP000800040">
    <property type="component" value="Unassembled WGS sequence"/>
</dbReference>
<accession>A0A6A5K3M2</accession>
<dbReference type="AlphaFoldDB" id="A0A6A5K3M2"/>
<keyword evidence="2" id="KW-1185">Reference proteome</keyword>
<reference evidence="1" key="1">
    <citation type="submission" date="2020-01" db="EMBL/GenBank/DDBJ databases">
        <authorList>
            <consortium name="DOE Joint Genome Institute"/>
            <person name="Haridas S."/>
            <person name="Albert R."/>
            <person name="Binder M."/>
            <person name="Bloem J."/>
            <person name="Labutti K."/>
            <person name="Salamov A."/>
            <person name="Andreopoulos B."/>
            <person name="Baker S.E."/>
            <person name="Barry K."/>
            <person name="Bills G."/>
            <person name="Bluhm B.H."/>
            <person name="Cannon C."/>
            <person name="Castanera R."/>
            <person name="Culley D.E."/>
            <person name="Daum C."/>
            <person name="Ezra D."/>
            <person name="Gonzalez J.B."/>
            <person name="Henrissat B."/>
            <person name="Kuo A."/>
            <person name="Liang C."/>
            <person name="Lipzen A."/>
            <person name="Lutzoni F."/>
            <person name="Magnuson J."/>
            <person name="Mondo S."/>
            <person name="Nolan M."/>
            <person name="Ohm R."/>
            <person name="Pangilinan J."/>
            <person name="Park H.-J."/>
            <person name="Ramirez L."/>
            <person name="Alfaro M."/>
            <person name="Sun H."/>
            <person name="Tritt A."/>
            <person name="Yoshinaga Y."/>
            <person name="Zwiers L.-H."/>
            <person name="Turgeon B.G."/>
            <person name="Goodwin S.B."/>
            <person name="Spatafora J.W."/>
            <person name="Crous P.W."/>
            <person name="Grigoriev I.V."/>
        </authorList>
    </citation>
    <scope>NUCLEOTIDE SEQUENCE</scope>
    <source>
        <strain evidence="1">P77</strain>
    </source>
</reference>